<evidence type="ECO:0000313" key="1">
    <source>
        <dbReference type="EMBL" id="ACF83760.1"/>
    </source>
</evidence>
<reference evidence="1" key="1">
    <citation type="journal article" date="2009" name="PLoS Genet.">
        <title>Sequencing, mapping, and analysis of 27,455 maize full-length cDNAs.</title>
        <authorList>
            <person name="Soderlund C."/>
            <person name="Descour A."/>
            <person name="Kudrna D."/>
            <person name="Bomhoff M."/>
            <person name="Boyd L."/>
            <person name="Currie J."/>
            <person name="Angelova A."/>
            <person name="Collura K."/>
            <person name="Wissotski M."/>
            <person name="Ashley E."/>
            <person name="Morrow D."/>
            <person name="Fernandes J."/>
            <person name="Walbot V."/>
            <person name="Yu Y."/>
        </authorList>
    </citation>
    <scope>NUCLEOTIDE SEQUENCE</scope>
    <source>
        <strain evidence="1">B73</strain>
    </source>
</reference>
<accession>B4FNR7</accession>
<proteinExistence type="evidence at transcript level"/>
<sequence>MYCSPEGTCPNRSVYVLQSSKF</sequence>
<name>B4FNR7_MAIZE</name>
<dbReference type="EMBL" id="BT038755">
    <property type="protein sequence ID" value="ACF83760.1"/>
    <property type="molecule type" value="mRNA"/>
</dbReference>
<organism evidence="1">
    <name type="scientific">Zea mays</name>
    <name type="common">Maize</name>
    <dbReference type="NCBI Taxonomy" id="4577"/>
    <lineage>
        <taxon>Eukaryota</taxon>
        <taxon>Viridiplantae</taxon>
        <taxon>Streptophyta</taxon>
        <taxon>Embryophyta</taxon>
        <taxon>Tracheophyta</taxon>
        <taxon>Spermatophyta</taxon>
        <taxon>Magnoliopsida</taxon>
        <taxon>Liliopsida</taxon>
        <taxon>Poales</taxon>
        <taxon>Poaceae</taxon>
        <taxon>PACMAD clade</taxon>
        <taxon>Panicoideae</taxon>
        <taxon>Andropogonodae</taxon>
        <taxon>Andropogoneae</taxon>
        <taxon>Tripsacinae</taxon>
        <taxon>Zea</taxon>
    </lineage>
</organism>
<protein>
    <submittedName>
        <fullName evidence="1">Uncharacterized protein</fullName>
    </submittedName>
</protein>
<dbReference type="AlphaFoldDB" id="B4FNR7"/>